<dbReference type="RefSeq" id="WP_021680722.1">
    <property type="nucleotide sequence ID" value="NZ_KI260301.1"/>
</dbReference>
<dbReference type="HOGENOM" id="CLU_1694214_0_0_9"/>
<dbReference type="AlphaFoldDB" id="U2LPY8"/>
<name>U2LPY8_9FIRM</name>
<sequence>MKRVLVKSVYDAFEYVMQHFYCFGQADMAERKDTYAVISIQDTHTQGFGFQFCENQFCKGVLTLYFDDIIREVDGAVLFTDEMADQIIAFVLAHRSVETLLVHCYGGQSRSRAVGAFAVEMLGGNSKRYFETGSPNQYVYDVLETAWIRRQLGAF</sequence>
<protein>
    <recommendedName>
        <fullName evidence="3">Tyrosine specific protein phosphatases domain-containing protein</fullName>
    </recommendedName>
</protein>
<dbReference type="Proteomes" id="UP000016662">
    <property type="component" value="Unassembled WGS sequence"/>
</dbReference>
<evidence type="ECO:0000313" key="1">
    <source>
        <dbReference type="EMBL" id="ERJ91529.1"/>
    </source>
</evidence>
<dbReference type="OrthoDB" id="9794527at2"/>
<evidence type="ECO:0000313" key="2">
    <source>
        <dbReference type="Proteomes" id="UP000016662"/>
    </source>
</evidence>
<gene>
    <name evidence="1" type="ORF">RUMCAL_02548</name>
</gene>
<keyword evidence="2" id="KW-1185">Reference proteome</keyword>
<dbReference type="SUPFAM" id="SSF52799">
    <property type="entry name" value="(Phosphotyrosine protein) phosphatases II"/>
    <property type="match status" value="1"/>
</dbReference>
<dbReference type="STRING" id="411473.RUMCAL_02548"/>
<reference evidence="1 2" key="1">
    <citation type="submission" date="2013-07" db="EMBL/GenBank/DDBJ databases">
        <authorList>
            <person name="Weinstock G."/>
            <person name="Sodergren E."/>
            <person name="Wylie T."/>
            <person name="Fulton L."/>
            <person name="Fulton R."/>
            <person name="Fronick C."/>
            <person name="O'Laughlin M."/>
            <person name="Godfrey J."/>
            <person name="Miner T."/>
            <person name="Herter B."/>
            <person name="Appelbaum E."/>
            <person name="Cordes M."/>
            <person name="Lek S."/>
            <person name="Wollam A."/>
            <person name="Pepin K.H."/>
            <person name="Palsikar V.B."/>
            <person name="Mitreva M."/>
            <person name="Wilson R.K."/>
        </authorList>
    </citation>
    <scope>NUCLEOTIDE SEQUENCE [LARGE SCALE GENOMIC DNA]</scope>
    <source>
        <strain evidence="1 2">ATCC 27760</strain>
    </source>
</reference>
<dbReference type="InterPro" id="IPR029021">
    <property type="entry name" value="Prot-tyrosine_phosphatase-like"/>
</dbReference>
<proteinExistence type="predicted"/>
<accession>U2LPY8</accession>
<dbReference type="PATRIC" id="fig|411473.3.peg.2129"/>
<comment type="caution">
    <text evidence="1">The sequence shown here is derived from an EMBL/GenBank/DDBJ whole genome shotgun (WGS) entry which is preliminary data.</text>
</comment>
<dbReference type="GeneID" id="93692099"/>
<evidence type="ECO:0008006" key="3">
    <source>
        <dbReference type="Google" id="ProtNLM"/>
    </source>
</evidence>
<organism evidence="1 2">
    <name type="scientific">Ruminococcus callidus ATCC 27760</name>
    <dbReference type="NCBI Taxonomy" id="411473"/>
    <lineage>
        <taxon>Bacteria</taxon>
        <taxon>Bacillati</taxon>
        <taxon>Bacillota</taxon>
        <taxon>Clostridia</taxon>
        <taxon>Eubacteriales</taxon>
        <taxon>Oscillospiraceae</taxon>
        <taxon>Ruminococcus</taxon>
    </lineage>
</organism>
<dbReference type="EMBL" id="AWVF01000306">
    <property type="protein sequence ID" value="ERJ91529.1"/>
    <property type="molecule type" value="Genomic_DNA"/>
</dbReference>